<evidence type="ECO:0000256" key="8">
    <source>
        <dbReference type="SAM" id="Phobius"/>
    </source>
</evidence>
<dbReference type="Gene3D" id="3.30.450.20">
    <property type="entry name" value="PAS domain"/>
    <property type="match status" value="1"/>
</dbReference>
<feature type="transmembrane region" description="Helical" evidence="8">
    <location>
        <begin position="81"/>
        <end position="102"/>
    </location>
</feature>
<evidence type="ECO:0000259" key="10">
    <source>
        <dbReference type="PROSITE" id="PS50113"/>
    </source>
</evidence>
<dbReference type="InterPro" id="IPR000014">
    <property type="entry name" value="PAS"/>
</dbReference>
<gene>
    <name evidence="11" type="ORF">A2319_01590</name>
</gene>
<dbReference type="CDD" id="cd00130">
    <property type="entry name" value="PAS"/>
    <property type="match status" value="1"/>
</dbReference>
<evidence type="ECO:0000256" key="7">
    <source>
        <dbReference type="ARBA" id="ARBA00023136"/>
    </source>
</evidence>
<dbReference type="SMART" id="SM00387">
    <property type="entry name" value="HATPase_c"/>
    <property type="match status" value="1"/>
</dbReference>
<keyword evidence="6" id="KW-0902">Two-component regulatory system</keyword>
<dbReference type="FunFam" id="3.30.565.10:FF:000006">
    <property type="entry name" value="Sensor histidine kinase WalK"/>
    <property type="match status" value="1"/>
</dbReference>
<evidence type="ECO:0000256" key="3">
    <source>
        <dbReference type="ARBA" id="ARBA00022553"/>
    </source>
</evidence>
<dbReference type="InterPro" id="IPR003661">
    <property type="entry name" value="HisK_dim/P_dom"/>
</dbReference>
<dbReference type="Pfam" id="PF13426">
    <property type="entry name" value="PAS_9"/>
    <property type="match status" value="1"/>
</dbReference>
<dbReference type="GO" id="GO:0005886">
    <property type="term" value="C:plasma membrane"/>
    <property type="evidence" value="ECO:0007669"/>
    <property type="project" value="TreeGrafter"/>
</dbReference>
<keyword evidence="5" id="KW-0418">Kinase</keyword>
<feature type="domain" description="Histidine kinase" evidence="9">
    <location>
        <begin position="335"/>
        <end position="556"/>
    </location>
</feature>
<keyword evidence="8" id="KW-0812">Transmembrane</keyword>
<reference evidence="11 12" key="1">
    <citation type="journal article" date="2016" name="Nat. Commun.">
        <title>Thousands of microbial genomes shed light on interconnected biogeochemical processes in an aquifer system.</title>
        <authorList>
            <person name="Anantharaman K."/>
            <person name="Brown C.T."/>
            <person name="Hug L.A."/>
            <person name="Sharon I."/>
            <person name="Castelle C.J."/>
            <person name="Probst A.J."/>
            <person name="Thomas B.C."/>
            <person name="Singh A."/>
            <person name="Wilkins M.J."/>
            <person name="Karaoz U."/>
            <person name="Brodie E.L."/>
            <person name="Williams K.H."/>
            <person name="Hubbard S.S."/>
            <person name="Banfield J.F."/>
        </authorList>
    </citation>
    <scope>NUCLEOTIDE SEQUENCE [LARGE SCALE GENOMIC DNA]</scope>
</reference>
<keyword evidence="3" id="KW-0597">Phosphoprotein</keyword>
<proteinExistence type="predicted"/>
<dbReference type="InterPro" id="IPR004358">
    <property type="entry name" value="Sig_transdc_His_kin-like_C"/>
</dbReference>
<dbReference type="SMART" id="SM00091">
    <property type="entry name" value="PAS"/>
    <property type="match status" value="1"/>
</dbReference>
<dbReference type="Pfam" id="PF02518">
    <property type="entry name" value="HATPase_c"/>
    <property type="match status" value="1"/>
</dbReference>
<evidence type="ECO:0000313" key="12">
    <source>
        <dbReference type="Proteomes" id="UP000176420"/>
    </source>
</evidence>
<dbReference type="PROSITE" id="PS50109">
    <property type="entry name" value="HIS_KIN"/>
    <property type="match status" value="1"/>
</dbReference>
<dbReference type="AlphaFoldDB" id="A0A1G2BG20"/>
<organism evidence="11 12">
    <name type="scientific">Candidatus Kerfeldbacteria bacterium RIFOXYB2_FULL_38_14</name>
    <dbReference type="NCBI Taxonomy" id="1798547"/>
    <lineage>
        <taxon>Bacteria</taxon>
        <taxon>Candidatus Kerfeldiibacteriota</taxon>
    </lineage>
</organism>
<protein>
    <recommendedName>
        <fullName evidence="2">histidine kinase</fullName>
        <ecNumber evidence="2">2.7.13.3</ecNumber>
    </recommendedName>
</protein>
<dbReference type="SUPFAM" id="SSF55785">
    <property type="entry name" value="PYP-like sensor domain (PAS domain)"/>
    <property type="match status" value="1"/>
</dbReference>
<dbReference type="PROSITE" id="PS50113">
    <property type="entry name" value="PAC"/>
    <property type="match status" value="1"/>
</dbReference>
<dbReference type="InterPro" id="IPR036097">
    <property type="entry name" value="HisK_dim/P_sf"/>
</dbReference>
<dbReference type="Gene3D" id="3.30.565.10">
    <property type="entry name" value="Histidine kinase-like ATPase, C-terminal domain"/>
    <property type="match status" value="1"/>
</dbReference>
<dbReference type="SUPFAM" id="SSF55874">
    <property type="entry name" value="ATPase domain of HSP90 chaperone/DNA topoisomerase II/histidine kinase"/>
    <property type="match status" value="1"/>
</dbReference>
<dbReference type="Proteomes" id="UP000176420">
    <property type="component" value="Unassembled WGS sequence"/>
</dbReference>
<sequence length="561" mass="64067">MKMEEEQKYKFIKSNQGIIIARWILILGLGFVGIVQRITGINVSSLSPVRLSLLVIISVLYNLFFSLYIRRQPKNIRLTSLKIFGVIQVVVDLMMITGLVYYTGGIESVNFFVYLFPLLVVTILFSSVEIVFFAFFVVMLYTGLIALEYNRIIPHLSRYQHDAGIFGNIADTLLNTMTIDLLILILSVLAIVVNRLLHERELQLTIERDKVRSILNSLIEGIVMIDVDSNILSINPPARAMLRIYDDRQKIGSLFKKNFPTSFQPLIEAILLQPKKQKELSQELIIEDLDSKIYMQVDAIPIKNSVDQIISWVKVLRDITQDKELDQMKSEFISVAAHQLRTPLSGLKWFFKLMADGDTGKLNAKQQELLDQAYVKNNQVIEIINDLLDVSELEEGKAQYQFKEEKLGNILDTVVAKSKIDAKQKKVKIDYQKRKQNIPPVNMDKLKLTMVFQNILDNAIKYSPPKATVKVVFDFQNNQNFVSITDAGIGISKEEQQKIFSKFFRASNAKEAESNGSGLGLYIARNIVKKHHGQIWFKSSGKNQGTVFYITLPVSQRFLSW</sequence>
<dbReference type="SUPFAM" id="SSF47384">
    <property type="entry name" value="Homodimeric domain of signal transducing histidine kinase"/>
    <property type="match status" value="1"/>
</dbReference>
<evidence type="ECO:0000256" key="5">
    <source>
        <dbReference type="ARBA" id="ARBA00022777"/>
    </source>
</evidence>
<evidence type="ECO:0000313" key="11">
    <source>
        <dbReference type="EMBL" id="OGY88104.1"/>
    </source>
</evidence>
<dbReference type="SMART" id="SM00388">
    <property type="entry name" value="HisKA"/>
    <property type="match status" value="1"/>
</dbReference>
<dbReference type="InterPro" id="IPR005467">
    <property type="entry name" value="His_kinase_dom"/>
</dbReference>
<dbReference type="InterPro" id="IPR036890">
    <property type="entry name" value="HATPase_C_sf"/>
</dbReference>
<dbReference type="InterPro" id="IPR050351">
    <property type="entry name" value="BphY/WalK/GraS-like"/>
</dbReference>
<feature type="domain" description="PAC" evidence="10">
    <location>
        <begin position="278"/>
        <end position="331"/>
    </location>
</feature>
<dbReference type="GO" id="GO:0000155">
    <property type="term" value="F:phosphorelay sensor kinase activity"/>
    <property type="evidence" value="ECO:0007669"/>
    <property type="project" value="InterPro"/>
</dbReference>
<dbReference type="GO" id="GO:0004721">
    <property type="term" value="F:phosphoprotein phosphatase activity"/>
    <property type="evidence" value="ECO:0007669"/>
    <property type="project" value="TreeGrafter"/>
</dbReference>
<feature type="transmembrane region" description="Helical" evidence="8">
    <location>
        <begin position="51"/>
        <end position="69"/>
    </location>
</feature>
<dbReference type="PANTHER" id="PTHR45453:SF1">
    <property type="entry name" value="PHOSPHATE REGULON SENSOR PROTEIN PHOR"/>
    <property type="match status" value="1"/>
</dbReference>
<feature type="transmembrane region" description="Helical" evidence="8">
    <location>
        <begin position="20"/>
        <end position="39"/>
    </location>
</feature>
<comment type="catalytic activity">
    <reaction evidence="1">
        <text>ATP + protein L-histidine = ADP + protein N-phospho-L-histidine.</text>
        <dbReference type="EC" id="2.7.13.3"/>
    </reaction>
</comment>
<dbReference type="EMBL" id="MHKI01000004">
    <property type="protein sequence ID" value="OGY88104.1"/>
    <property type="molecule type" value="Genomic_DNA"/>
</dbReference>
<keyword evidence="7 8" id="KW-0472">Membrane</keyword>
<comment type="caution">
    <text evidence="11">The sequence shown here is derived from an EMBL/GenBank/DDBJ whole genome shotgun (WGS) entry which is preliminary data.</text>
</comment>
<dbReference type="PRINTS" id="PR00344">
    <property type="entry name" value="BCTRLSENSOR"/>
</dbReference>
<feature type="transmembrane region" description="Helical" evidence="8">
    <location>
        <begin position="114"/>
        <end position="147"/>
    </location>
</feature>
<feature type="transmembrane region" description="Helical" evidence="8">
    <location>
        <begin position="168"/>
        <end position="193"/>
    </location>
</feature>
<dbReference type="Gene3D" id="1.10.287.130">
    <property type="match status" value="1"/>
</dbReference>
<keyword evidence="8" id="KW-1133">Transmembrane helix</keyword>
<dbReference type="InterPro" id="IPR035965">
    <property type="entry name" value="PAS-like_dom_sf"/>
</dbReference>
<dbReference type="EC" id="2.7.13.3" evidence="2"/>
<dbReference type="PANTHER" id="PTHR45453">
    <property type="entry name" value="PHOSPHATE REGULON SENSOR PROTEIN PHOR"/>
    <property type="match status" value="1"/>
</dbReference>
<evidence type="ECO:0000259" key="9">
    <source>
        <dbReference type="PROSITE" id="PS50109"/>
    </source>
</evidence>
<name>A0A1G2BG20_9BACT</name>
<accession>A0A1G2BG20</accession>
<dbReference type="InterPro" id="IPR000700">
    <property type="entry name" value="PAS-assoc_C"/>
</dbReference>
<keyword evidence="4" id="KW-0808">Transferase</keyword>
<evidence type="ECO:0000256" key="4">
    <source>
        <dbReference type="ARBA" id="ARBA00022679"/>
    </source>
</evidence>
<evidence type="ECO:0000256" key="6">
    <source>
        <dbReference type="ARBA" id="ARBA00023012"/>
    </source>
</evidence>
<dbReference type="InterPro" id="IPR003594">
    <property type="entry name" value="HATPase_dom"/>
</dbReference>
<evidence type="ECO:0000256" key="1">
    <source>
        <dbReference type="ARBA" id="ARBA00000085"/>
    </source>
</evidence>
<dbReference type="Pfam" id="PF00512">
    <property type="entry name" value="HisKA"/>
    <property type="match status" value="1"/>
</dbReference>
<dbReference type="GO" id="GO:0016036">
    <property type="term" value="P:cellular response to phosphate starvation"/>
    <property type="evidence" value="ECO:0007669"/>
    <property type="project" value="TreeGrafter"/>
</dbReference>
<evidence type="ECO:0000256" key="2">
    <source>
        <dbReference type="ARBA" id="ARBA00012438"/>
    </source>
</evidence>
<dbReference type="CDD" id="cd00082">
    <property type="entry name" value="HisKA"/>
    <property type="match status" value="1"/>
</dbReference>